<dbReference type="PRINTS" id="PR00081">
    <property type="entry name" value="GDHRDH"/>
</dbReference>
<proteinExistence type="predicted"/>
<dbReference type="Pfam" id="PF00106">
    <property type="entry name" value="adh_short"/>
    <property type="match status" value="1"/>
</dbReference>
<feature type="signal peptide" evidence="2">
    <location>
        <begin position="1"/>
        <end position="17"/>
    </location>
</feature>
<evidence type="ECO:0000256" key="1">
    <source>
        <dbReference type="ARBA" id="ARBA00023002"/>
    </source>
</evidence>
<keyword evidence="1" id="KW-0560">Oxidoreductase</keyword>
<dbReference type="CDD" id="cd05327">
    <property type="entry name" value="retinol-DH_like_SDR_c_like"/>
    <property type="match status" value="1"/>
</dbReference>
<organism evidence="3 4">
    <name type="scientific">Popillia japonica</name>
    <name type="common">Japanese beetle</name>
    <dbReference type="NCBI Taxonomy" id="7064"/>
    <lineage>
        <taxon>Eukaryota</taxon>
        <taxon>Metazoa</taxon>
        <taxon>Ecdysozoa</taxon>
        <taxon>Arthropoda</taxon>
        <taxon>Hexapoda</taxon>
        <taxon>Insecta</taxon>
        <taxon>Pterygota</taxon>
        <taxon>Neoptera</taxon>
        <taxon>Endopterygota</taxon>
        <taxon>Coleoptera</taxon>
        <taxon>Polyphaga</taxon>
        <taxon>Scarabaeiformia</taxon>
        <taxon>Scarabaeidae</taxon>
        <taxon>Rutelinae</taxon>
        <taxon>Popillia</taxon>
    </lineage>
</organism>
<comment type="caution">
    <text evidence="3">The sequence shown here is derived from an EMBL/GenBank/DDBJ whole genome shotgun (WGS) entry which is preliminary data.</text>
</comment>
<dbReference type="GO" id="GO:0016491">
    <property type="term" value="F:oxidoreductase activity"/>
    <property type="evidence" value="ECO:0007669"/>
    <property type="project" value="UniProtKB-KW"/>
</dbReference>
<name>A0AAW1KEW1_POPJA</name>
<dbReference type="Proteomes" id="UP001458880">
    <property type="component" value="Unassembled WGS sequence"/>
</dbReference>
<dbReference type="SUPFAM" id="SSF51735">
    <property type="entry name" value="NAD(P)-binding Rossmann-fold domains"/>
    <property type="match status" value="1"/>
</dbReference>
<dbReference type="InterPro" id="IPR036291">
    <property type="entry name" value="NAD(P)-bd_dom_sf"/>
</dbReference>
<dbReference type="Gene3D" id="3.40.50.720">
    <property type="entry name" value="NAD(P)-binding Rossmann-like Domain"/>
    <property type="match status" value="1"/>
</dbReference>
<reference evidence="3 4" key="1">
    <citation type="journal article" date="2024" name="BMC Genomics">
        <title>De novo assembly and annotation of Popillia japonica's genome with initial clues to its potential as an invasive pest.</title>
        <authorList>
            <person name="Cucini C."/>
            <person name="Boschi S."/>
            <person name="Funari R."/>
            <person name="Cardaioli E."/>
            <person name="Iannotti N."/>
            <person name="Marturano G."/>
            <person name="Paoli F."/>
            <person name="Bruttini M."/>
            <person name="Carapelli A."/>
            <person name="Frati F."/>
            <person name="Nardi F."/>
        </authorList>
    </citation>
    <scope>NUCLEOTIDE SEQUENCE [LARGE SCALE GENOMIC DNA]</scope>
    <source>
        <strain evidence="3">DMR45628</strain>
    </source>
</reference>
<sequence length="333" mass="36093">MACLICGLLLIVGGLIAVKLYVKLTAKRNNSYVCLVGKTAIVTGANTGKRNNSYVCLVGKTAIVTGANTGLGYFTALDFAKRGARVILACRNKERAEQALKKIIAATGNENVVYKLVDFASLESVRNFAKNINESEARLDILVNNAGIGLQNEDFTSDGIQTILEVNHVSGFLLTHLLIDKLKKSAPSRIVMVSSIMANYASLNLKTLDDLNTLAASSKYFGILEGTGVTINATHPGAAYTDIMNNAGEVKRFIFNSIASVMYQTAEEGAQTQIYAAVANEVAHMNGEYFGNCTRIEMYEPAKDPELAKKVWGKSEELSKLENSEKIPDVYLQ</sequence>
<keyword evidence="2" id="KW-0732">Signal</keyword>
<dbReference type="AlphaFoldDB" id="A0AAW1KEW1"/>
<protein>
    <submittedName>
        <fullName evidence="3">Short chain dehydrogenase</fullName>
    </submittedName>
</protein>
<evidence type="ECO:0000256" key="2">
    <source>
        <dbReference type="SAM" id="SignalP"/>
    </source>
</evidence>
<dbReference type="InterPro" id="IPR002347">
    <property type="entry name" value="SDR_fam"/>
</dbReference>
<accession>A0AAW1KEW1</accession>
<keyword evidence="4" id="KW-1185">Reference proteome</keyword>
<dbReference type="PANTHER" id="PTHR43157:SF31">
    <property type="entry name" value="PHOSPHATIDYLINOSITOL-GLYCAN BIOSYNTHESIS CLASS F PROTEIN"/>
    <property type="match status" value="1"/>
</dbReference>
<dbReference type="EMBL" id="JASPKY010000236">
    <property type="protein sequence ID" value="KAK9717817.1"/>
    <property type="molecule type" value="Genomic_DNA"/>
</dbReference>
<dbReference type="PANTHER" id="PTHR43157">
    <property type="entry name" value="PHOSPHATIDYLINOSITOL-GLYCAN BIOSYNTHESIS CLASS F PROTEIN-RELATED"/>
    <property type="match status" value="1"/>
</dbReference>
<evidence type="ECO:0000313" key="4">
    <source>
        <dbReference type="Proteomes" id="UP001458880"/>
    </source>
</evidence>
<gene>
    <name evidence="3" type="ORF">QE152_g23530</name>
</gene>
<evidence type="ECO:0000313" key="3">
    <source>
        <dbReference type="EMBL" id="KAK9717817.1"/>
    </source>
</evidence>
<feature type="chain" id="PRO_5043912249" evidence="2">
    <location>
        <begin position="18"/>
        <end position="333"/>
    </location>
</feature>